<dbReference type="PANTHER" id="PTHR43591">
    <property type="entry name" value="METHYLTRANSFERASE"/>
    <property type="match status" value="1"/>
</dbReference>
<evidence type="ECO:0000313" key="2">
    <source>
        <dbReference type="Proteomes" id="UP000799779"/>
    </source>
</evidence>
<protein>
    <recommendedName>
        <fullName evidence="3">Methyltransferase SirN-like protein</fullName>
    </recommendedName>
</protein>
<proteinExistence type="predicted"/>
<sequence>MGDNRESDVETSIFRRLGNVNRSSSNISQDSSDEYLMSSNQEIYRLSLNHDVIKGAMGGKLILAPIDFVSQPRKILDSATADGLWLRDAASSIPGSHHEFIGTDLNSKDFPAKPAPNFVYREQDINTPWPSNWTASLDLVHQRLGLAATGPNTKAVVKNLCDLVKPGGWIQLVEAEDRIDEEDGPAWKSLFQIMHDVFNMIGTNYGAIADAAKWLEEFGFEDVREEVVEVKYGKKNKDVDLARKGILGHRLSAAGLTRFAKTLPQEKISISRQEMDTLPAVLELETEERGHTLYMRVVYGRRKFQLL</sequence>
<dbReference type="SUPFAM" id="SSF53335">
    <property type="entry name" value="S-adenosyl-L-methionine-dependent methyltransferases"/>
    <property type="match status" value="1"/>
</dbReference>
<name>A0A6A5WKQ0_9PLEO</name>
<dbReference type="OrthoDB" id="184880at2759"/>
<dbReference type="AlphaFoldDB" id="A0A6A5WKQ0"/>
<evidence type="ECO:0008006" key="3">
    <source>
        <dbReference type="Google" id="ProtNLM"/>
    </source>
</evidence>
<dbReference type="Gene3D" id="3.40.50.150">
    <property type="entry name" value="Vaccinia Virus protein VP39"/>
    <property type="match status" value="1"/>
</dbReference>
<reference evidence="1" key="1">
    <citation type="journal article" date="2020" name="Stud. Mycol.">
        <title>101 Dothideomycetes genomes: a test case for predicting lifestyles and emergence of pathogens.</title>
        <authorList>
            <person name="Haridas S."/>
            <person name="Albert R."/>
            <person name="Binder M."/>
            <person name="Bloem J."/>
            <person name="Labutti K."/>
            <person name="Salamov A."/>
            <person name="Andreopoulos B."/>
            <person name="Baker S."/>
            <person name="Barry K."/>
            <person name="Bills G."/>
            <person name="Bluhm B."/>
            <person name="Cannon C."/>
            <person name="Castanera R."/>
            <person name="Culley D."/>
            <person name="Daum C."/>
            <person name="Ezra D."/>
            <person name="Gonzalez J."/>
            <person name="Henrissat B."/>
            <person name="Kuo A."/>
            <person name="Liang C."/>
            <person name="Lipzen A."/>
            <person name="Lutzoni F."/>
            <person name="Magnuson J."/>
            <person name="Mondo S."/>
            <person name="Nolan M."/>
            <person name="Ohm R."/>
            <person name="Pangilinan J."/>
            <person name="Park H.-J."/>
            <person name="Ramirez L."/>
            <person name="Alfaro M."/>
            <person name="Sun H."/>
            <person name="Tritt A."/>
            <person name="Yoshinaga Y."/>
            <person name="Zwiers L.-H."/>
            <person name="Turgeon B."/>
            <person name="Goodwin S."/>
            <person name="Spatafora J."/>
            <person name="Crous P."/>
            <person name="Grigoriev I."/>
        </authorList>
    </citation>
    <scope>NUCLEOTIDE SEQUENCE</scope>
    <source>
        <strain evidence="1">CBS 123094</strain>
    </source>
</reference>
<evidence type="ECO:0000313" key="1">
    <source>
        <dbReference type="EMBL" id="KAF1998246.1"/>
    </source>
</evidence>
<gene>
    <name evidence="1" type="ORF">P154DRAFT_578072</name>
</gene>
<dbReference type="InterPro" id="IPR029063">
    <property type="entry name" value="SAM-dependent_MTases_sf"/>
</dbReference>
<dbReference type="Proteomes" id="UP000799779">
    <property type="component" value="Unassembled WGS sequence"/>
</dbReference>
<accession>A0A6A5WKQ0</accession>
<dbReference type="PANTHER" id="PTHR43591:SF105">
    <property type="entry name" value="METHYLTRANSFERASE DOMAIN-CONTAINING PROTEIN-RELATED"/>
    <property type="match status" value="1"/>
</dbReference>
<dbReference type="EMBL" id="ML977605">
    <property type="protein sequence ID" value="KAF1998246.1"/>
    <property type="molecule type" value="Genomic_DNA"/>
</dbReference>
<keyword evidence="2" id="KW-1185">Reference proteome</keyword>
<organism evidence="1 2">
    <name type="scientific">Amniculicola lignicola CBS 123094</name>
    <dbReference type="NCBI Taxonomy" id="1392246"/>
    <lineage>
        <taxon>Eukaryota</taxon>
        <taxon>Fungi</taxon>
        <taxon>Dikarya</taxon>
        <taxon>Ascomycota</taxon>
        <taxon>Pezizomycotina</taxon>
        <taxon>Dothideomycetes</taxon>
        <taxon>Pleosporomycetidae</taxon>
        <taxon>Pleosporales</taxon>
        <taxon>Amniculicolaceae</taxon>
        <taxon>Amniculicola</taxon>
    </lineage>
</organism>
<dbReference type="GO" id="GO:0008168">
    <property type="term" value="F:methyltransferase activity"/>
    <property type="evidence" value="ECO:0007669"/>
    <property type="project" value="TreeGrafter"/>
</dbReference>